<accession>A0AAE1CBW1</accession>
<reference evidence="1" key="2">
    <citation type="submission" date="2023-06" db="EMBL/GenBank/DDBJ databases">
        <authorList>
            <consortium name="Lawrence Berkeley National Laboratory"/>
            <person name="Haridas S."/>
            <person name="Hensen N."/>
            <person name="Bonometti L."/>
            <person name="Westerberg I."/>
            <person name="Brannstrom I.O."/>
            <person name="Guillou S."/>
            <person name="Cros-Aarteil S."/>
            <person name="Calhoun S."/>
            <person name="Kuo A."/>
            <person name="Mondo S."/>
            <person name="Pangilinan J."/>
            <person name="Riley R."/>
            <person name="Labutti K."/>
            <person name="Andreopoulos B."/>
            <person name="Lipzen A."/>
            <person name="Chen C."/>
            <person name="Yanf M."/>
            <person name="Daum C."/>
            <person name="Ng V."/>
            <person name="Clum A."/>
            <person name="Steindorff A."/>
            <person name="Ohm R."/>
            <person name="Martin F."/>
            <person name="Silar P."/>
            <person name="Natvig D."/>
            <person name="Lalanne C."/>
            <person name="Gautier V."/>
            <person name="Ament-Velasquez S.L."/>
            <person name="Kruys A."/>
            <person name="Hutchinson M.I."/>
            <person name="Powell A.J."/>
            <person name="Barry K."/>
            <person name="Miller A.N."/>
            <person name="Grigoriev I.V."/>
            <person name="Debuchy R."/>
            <person name="Gladieux P."/>
            <person name="Thoren M.H."/>
            <person name="Johannesson H."/>
        </authorList>
    </citation>
    <scope>NUCLEOTIDE SEQUENCE</scope>
    <source>
        <strain evidence="1">CBS 314.62</strain>
    </source>
</reference>
<dbReference type="Proteomes" id="UP001270362">
    <property type="component" value="Unassembled WGS sequence"/>
</dbReference>
<comment type="caution">
    <text evidence="1">The sequence shown here is derived from an EMBL/GenBank/DDBJ whole genome shotgun (WGS) entry which is preliminary data.</text>
</comment>
<evidence type="ECO:0000313" key="1">
    <source>
        <dbReference type="EMBL" id="KAK3687841.1"/>
    </source>
</evidence>
<protein>
    <submittedName>
        <fullName evidence="1">Uncharacterized protein</fullName>
    </submittedName>
</protein>
<dbReference type="EMBL" id="JAULSO010000002">
    <property type="protein sequence ID" value="KAK3687841.1"/>
    <property type="molecule type" value="Genomic_DNA"/>
</dbReference>
<gene>
    <name evidence="1" type="ORF">B0T22DRAFT_140064</name>
</gene>
<keyword evidence="2" id="KW-1185">Reference proteome</keyword>
<reference evidence="1" key="1">
    <citation type="journal article" date="2023" name="Mol. Phylogenet. Evol.">
        <title>Genome-scale phylogeny and comparative genomics of the fungal order Sordariales.</title>
        <authorList>
            <person name="Hensen N."/>
            <person name="Bonometti L."/>
            <person name="Westerberg I."/>
            <person name="Brannstrom I.O."/>
            <person name="Guillou S."/>
            <person name="Cros-Aarteil S."/>
            <person name="Calhoun S."/>
            <person name="Haridas S."/>
            <person name="Kuo A."/>
            <person name="Mondo S."/>
            <person name="Pangilinan J."/>
            <person name="Riley R."/>
            <person name="LaButti K."/>
            <person name="Andreopoulos B."/>
            <person name="Lipzen A."/>
            <person name="Chen C."/>
            <person name="Yan M."/>
            <person name="Daum C."/>
            <person name="Ng V."/>
            <person name="Clum A."/>
            <person name="Steindorff A."/>
            <person name="Ohm R.A."/>
            <person name="Martin F."/>
            <person name="Silar P."/>
            <person name="Natvig D.O."/>
            <person name="Lalanne C."/>
            <person name="Gautier V."/>
            <person name="Ament-Velasquez S.L."/>
            <person name="Kruys A."/>
            <person name="Hutchinson M.I."/>
            <person name="Powell A.J."/>
            <person name="Barry K."/>
            <person name="Miller A.N."/>
            <person name="Grigoriev I.V."/>
            <person name="Debuchy R."/>
            <person name="Gladieux P."/>
            <person name="Hiltunen Thoren M."/>
            <person name="Johannesson H."/>
        </authorList>
    </citation>
    <scope>NUCLEOTIDE SEQUENCE</scope>
    <source>
        <strain evidence="1">CBS 314.62</strain>
    </source>
</reference>
<name>A0AAE1CBW1_9PEZI</name>
<dbReference type="AlphaFoldDB" id="A0AAE1CBW1"/>
<organism evidence="1 2">
    <name type="scientific">Podospora appendiculata</name>
    <dbReference type="NCBI Taxonomy" id="314037"/>
    <lineage>
        <taxon>Eukaryota</taxon>
        <taxon>Fungi</taxon>
        <taxon>Dikarya</taxon>
        <taxon>Ascomycota</taxon>
        <taxon>Pezizomycotina</taxon>
        <taxon>Sordariomycetes</taxon>
        <taxon>Sordariomycetidae</taxon>
        <taxon>Sordariales</taxon>
        <taxon>Podosporaceae</taxon>
        <taxon>Podospora</taxon>
    </lineage>
</organism>
<evidence type="ECO:0000313" key="2">
    <source>
        <dbReference type="Proteomes" id="UP001270362"/>
    </source>
</evidence>
<sequence>MGQKQSLPMPTTFYCPQTGMEVESPLGACDHCQVAHDIICQSVYVCPNTGYRIEKLSRRPDKECPSCFQLHQPFSKRVLICPVTGAQISHPRDTGGRCVKCTRTHEDNSTPMGSHEAVMGRSLT</sequence>
<proteinExistence type="predicted"/>